<organism evidence="1 2">
    <name type="scientific">Prevotella multiformis DSM 16608</name>
    <dbReference type="NCBI Taxonomy" id="888743"/>
    <lineage>
        <taxon>Bacteria</taxon>
        <taxon>Pseudomonadati</taxon>
        <taxon>Bacteroidota</taxon>
        <taxon>Bacteroidia</taxon>
        <taxon>Bacteroidales</taxon>
        <taxon>Prevotellaceae</taxon>
        <taxon>Prevotella</taxon>
    </lineage>
</organism>
<dbReference type="EMBL" id="AEWX01000034">
    <property type="protein sequence ID" value="EGC19077.1"/>
    <property type="molecule type" value="Genomic_DNA"/>
</dbReference>
<dbReference type="HOGENOM" id="CLU_173290_0_0_10"/>
<reference evidence="1 2" key="1">
    <citation type="submission" date="2011-01" db="EMBL/GenBank/DDBJ databases">
        <authorList>
            <person name="Muzny D."/>
            <person name="Qin X."/>
            <person name="Deng J."/>
            <person name="Jiang H."/>
            <person name="Liu Y."/>
            <person name="Qu J."/>
            <person name="Song X.-Z."/>
            <person name="Zhang L."/>
            <person name="Thornton R."/>
            <person name="Coyle M."/>
            <person name="Francisco L."/>
            <person name="Jackson L."/>
            <person name="Javaid M."/>
            <person name="Korchina V."/>
            <person name="Kovar C."/>
            <person name="Mata R."/>
            <person name="Mathew T."/>
            <person name="Ngo R."/>
            <person name="Nguyen L."/>
            <person name="Nguyen N."/>
            <person name="Okwuonu G."/>
            <person name="Ongeri F."/>
            <person name="Pham C."/>
            <person name="Simmons D."/>
            <person name="Wilczek-Boney K."/>
            <person name="Hale W."/>
            <person name="Jakkamsetti A."/>
            <person name="Pham P."/>
            <person name="Ruth R."/>
            <person name="San Lucas F."/>
            <person name="Warren J."/>
            <person name="Zhang J."/>
            <person name="Zhao Z."/>
            <person name="Zhou C."/>
            <person name="Zhu D."/>
            <person name="Lee S."/>
            <person name="Bess C."/>
            <person name="Blankenburg K."/>
            <person name="Forbes L."/>
            <person name="Fu Q."/>
            <person name="Gubbala S."/>
            <person name="Hirani K."/>
            <person name="Jayaseelan J.C."/>
            <person name="Lara F."/>
            <person name="Munidasa M."/>
            <person name="Palculict T."/>
            <person name="Patil S."/>
            <person name="Pu L.-L."/>
            <person name="Saada N."/>
            <person name="Tang L."/>
            <person name="Weissenberger G."/>
            <person name="Zhu Y."/>
            <person name="Hemphill L."/>
            <person name="Shang Y."/>
            <person name="Youmans B."/>
            <person name="Ayvaz T."/>
            <person name="Ross M."/>
            <person name="Santibanez J."/>
            <person name="Aqrawi P."/>
            <person name="Gross S."/>
            <person name="Joshi V."/>
            <person name="Fowler G."/>
            <person name="Nazareth L."/>
            <person name="Reid J."/>
            <person name="Worley K."/>
            <person name="Petrosino J."/>
            <person name="Highlander S."/>
            <person name="Gibbs R."/>
        </authorList>
    </citation>
    <scope>NUCLEOTIDE SEQUENCE [LARGE SCALE GENOMIC DNA]</scope>
    <source>
        <strain evidence="1 2">DSM 16608</strain>
    </source>
</reference>
<keyword evidence="2" id="KW-1185">Reference proteome</keyword>
<gene>
    <name evidence="1" type="ORF">HMPREF9141_2328</name>
</gene>
<accession>F0F9R1</accession>
<protein>
    <submittedName>
        <fullName evidence="1">Uncharacterized protein</fullName>
    </submittedName>
</protein>
<name>F0F9R1_9BACT</name>
<dbReference type="AlphaFoldDB" id="F0F9R1"/>
<comment type="caution">
    <text evidence="1">The sequence shown here is derived from an EMBL/GenBank/DDBJ whole genome shotgun (WGS) entry which is preliminary data.</text>
</comment>
<dbReference type="Proteomes" id="UP000005697">
    <property type="component" value="Unassembled WGS sequence"/>
</dbReference>
<dbReference type="eggNOG" id="ENOG5033HZM">
    <property type="taxonomic scope" value="Bacteria"/>
</dbReference>
<evidence type="ECO:0000313" key="2">
    <source>
        <dbReference type="Proteomes" id="UP000005697"/>
    </source>
</evidence>
<proteinExistence type="predicted"/>
<evidence type="ECO:0000313" key="1">
    <source>
        <dbReference type="EMBL" id="EGC19077.1"/>
    </source>
</evidence>
<sequence>MVGNAPEKSLWKFVYIIYICSGLKAKSMETAVLPNRRKVIDLKGDTFRSLSLMAANKGTNLKRLIEGLLDRVAEDYDDSKAYTWLVENRPDGQVFLNEEEKKDFENWLGV</sequence>